<dbReference type="PANTHER" id="PTHR43793:SF1">
    <property type="entry name" value="FAD SYNTHASE"/>
    <property type="match status" value="1"/>
</dbReference>
<proteinExistence type="predicted"/>
<dbReference type="Proteomes" id="UP000253772">
    <property type="component" value="Chromosome c2"/>
</dbReference>
<feature type="domain" description="Cytidyltransferase-like" evidence="3">
    <location>
        <begin position="7"/>
        <end position="126"/>
    </location>
</feature>
<dbReference type="SUPFAM" id="SSF52374">
    <property type="entry name" value="Nucleotidylyl transferase"/>
    <property type="match status" value="1"/>
</dbReference>
<evidence type="ECO:0000256" key="2">
    <source>
        <dbReference type="ARBA" id="ARBA00022695"/>
    </source>
</evidence>
<keyword evidence="1 4" id="KW-0808">Transferase</keyword>
<dbReference type="InterPro" id="IPR004821">
    <property type="entry name" value="Cyt_trans-like"/>
</dbReference>
<keyword evidence="2 4" id="KW-0548">Nucleotidyltransferase</keyword>
<organism evidence="4 5">
    <name type="scientific">Cupriavidus metallidurans</name>
    <dbReference type="NCBI Taxonomy" id="119219"/>
    <lineage>
        <taxon>Bacteria</taxon>
        <taxon>Pseudomonadati</taxon>
        <taxon>Pseudomonadota</taxon>
        <taxon>Betaproteobacteria</taxon>
        <taxon>Burkholderiales</taxon>
        <taxon>Burkholderiaceae</taxon>
        <taxon>Cupriavidus</taxon>
    </lineage>
</organism>
<evidence type="ECO:0000313" key="5">
    <source>
        <dbReference type="Proteomes" id="UP000253772"/>
    </source>
</evidence>
<dbReference type="EMBL" id="CP037901">
    <property type="protein sequence ID" value="QBP13840.1"/>
    <property type="molecule type" value="Genomic_DNA"/>
</dbReference>
<gene>
    <name evidence="4" type="ORF">DDF84_030215</name>
</gene>
<evidence type="ECO:0000256" key="1">
    <source>
        <dbReference type="ARBA" id="ARBA00022679"/>
    </source>
</evidence>
<dbReference type="InterPro" id="IPR014729">
    <property type="entry name" value="Rossmann-like_a/b/a_fold"/>
</dbReference>
<sequence length="135" mass="15059">MCKKTVITYGTFDLFHIGHLNLLKRLRALGERLVVGVSTDEFNALKGKKTTIAYDERAAIVDALSVVDAVFPESSWDQKRADIVRFGADVFGMGDDWAGRFDDLRDICTVVYLPRTPDISTTAIRAQLREPALPN</sequence>
<evidence type="ECO:0000313" key="4">
    <source>
        <dbReference type="EMBL" id="QBP13840.1"/>
    </source>
</evidence>
<name>A0A482J476_9BURK</name>
<dbReference type="RefSeq" id="WP_017511568.1">
    <property type="nucleotide sequence ID" value="NZ_CP037901.1"/>
</dbReference>
<dbReference type="Gene3D" id="3.40.50.620">
    <property type="entry name" value="HUPs"/>
    <property type="match status" value="1"/>
</dbReference>
<dbReference type="PANTHER" id="PTHR43793">
    <property type="entry name" value="FAD SYNTHASE"/>
    <property type="match status" value="1"/>
</dbReference>
<accession>A0A482J476</accession>
<dbReference type="Pfam" id="PF01467">
    <property type="entry name" value="CTP_transf_like"/>
    <property type="match status" value="1"/>
</dbReference>
<reference evidence="4 5" key="1">
    <citation type="submission" date="2019-03" db="EMBL/GenBank/DDBJ databases">
        <title>Comparative insights into the high quality Complete genome sequence of highly metal resistant Cupriavidus metallidurans strain BS1 isolated from a gold-copper mine.</title>
        <authorList>
            <person name="Mazhar H.S."/>
            <person name="Rensing C."/>
        </authorList>
    </citation>
    <scope>NUCLEOTIDE SEQUENCE [LARGE SCALE GENOMIC DNA]</scope>
    <source>
        <strain evidence="4 5">BS1</strain>
    </source>
</reference>
<dbReference type="GO" id="GO:0016779">
    <property type="term" value="F:nucleotidyltransferase activity"/>
    <property type="evidence" value="ECO:0007669"/>
    <property type="project" value="UniProtKB-KW"/>
</dbReference>
<dbReference type="NCBIfam" id="TIGR00125">
    <property type="entry name" value="cyt_tran_rel"/>
    <property type="match status" value="1"/>
</dbReference>
<dbReference type="AlphaFoldDB" id="A0A482J476"/>
<evidence type="ECO:0000259" key="3">
    <source>
        <dbReference type="Pfam" id="PF01467"/>
    </source>
</evidence>
<dbReference type="OrthoDB" id="9802794at2"/>
<protein>
    <submittedName>
        <fullName evidence="4">Glycerol-3-phosphate cytidylyltransferase</fullName>
    </submittedName>
</protein>
<dbReference type="InterPro" id="IPR050385">
    <property type="entry name" value="Archaeal_FAD_synthase"/>
</dbReference>